<evidence type="ECO:0000259" key="3">
    <source>
        <dbReference type="PROSITE" id="PS50835"/>
    </source>
</evidence>
<evidence type="ECO:0000313" key="5">
    <source>
        <dbReference type="RefSeq" id="XP_031415843.1"/>
    </source>
</evidence>
<dbReference type="InterPro" id="IPR007110">
    <property type="entry name" value="Ig-like_dom"/>
</dbReference>
<protein>
    <submittedName>
        <fullName evidence="5">Signaling lymphocytic activation molecule-like isoform X1</fullName>
    </submittedName>
</protein>
<dbReference type="OrthoDB" id="9835793at2759"/>
<keyword evidence="4" id="KW-1185">Reference proteome</keyword>
<name>A0A6P8EIK6_CLUHA</name>
<evidence type="ECO:0000256" key="2">
    <source>
        <dbReference type="SAM" id="SignalP"/>
    </source>
</evidence>
<dbReference type="Gene3D" id="2.60.40.10">
    <property type="entry name" value="Immunoglobulins"/>
    <property type="match status" value="2"/>
</dbReference>
<dbReference type="GeneID" id="116218399"/>
<dbReference type="SUPFAM" id="SSF48726">
    <property type="entry name" value="Immunoglobulin"/>
    <property type="match status" value="1"/>
</dbReference>
<feature type="transmembrane region" description="Helical" evidence="1">
    <location>
        <begin position="227"/>
        <end position="248"/>
    </location>
</feature>
<feature type="domain" description="Ig-like" evidence="3">
    <location>
        <begin position="123"/>
        <end position="207"/>
    </location>
</feature>
<dbReference type="Proteomes" id="UP000515152">
    <property type="component" value="Chromosome 22"/>
</dbReference>
<dbReference type="PROSITE" id="PS50835">
    <property type="entry name" value="IG_LIKE"/>
    <property type="match status" value="1"/>
</dbReference>
<sequence>MQTLQHANMLICWKTYLLVIFCGEFCSSENHITPKKQEVSGLQGEYIMFPVPVSQYGGMRTEGGETLATVFGGQVRVEDMPRFKSRLRWDSQTGHFSLHNLTVADSGSYVIESTEGLEGKYTFRLTVYEQLSSPKVTLHDKSSCTWTCSVENGRNVSLSWYAENMLLNQTRNPHINTNLSLHLTSENSASYNCVAANPIMNVTFQLSSDHLQERCLASSSADPERHILYISVLCVVCIIAVVGVFLCLRKMTNHIEVSTIYK</sequence>
<evidence type="ECO:0000256" key="1">
    <source>
        <dbReference type="SAM" id="Phobius"/>
    </source>
</evidence>
<keyword evidence="2" id="KW-0732">Signal</keyword>
<dbReference type="InterPro" id="IPR013783">
    <property type="entry name" value="Ig-like_fold"/>
</dbReference>
<dbReference type="InterPro" id="IPR036179">
    <property type="entry name" value="Ig-like_dom_sf"/>
</dbReference>
<keyword evidence="1" id="KW-1133">Transmembrane helix</keyword>
<dbReference type="Pfam" id="PF13895">
    <property type="entry name" value="Ig_2"/>
    <property type="match status" value="1"/>
</dbReference>
<accession>A0A6P8EIK6</accession>
<organism evidence="4 5">
    <name type="scientific">Clupea harengus</name>
    <name type="common">Atlantic herring</name>
    <dbReference type="NCBI Taxonomy" id="7950"/>
    <lineage>
        <taxon>Eukaryota</taxon>
        <taxon>Metazoa</taxon>
        <taxon>Chordata</taxon>
        <taxon>Craniata</taxon>
        <taxon>Vertebrata</taxon>
        <taxon>Euteleostomi</taxon>
        <taxon>Actinopterygii</taxon>
        <taxon>Neopterygii</taxon>
        <taxon>Teleostei</taxon>
        <taxon>Clupei</taxon>
        <taxon>Clupeiformes</taxon>
        <taxon>Clupeoidei</taxon>
        <taxon>Clupeidae</taxon>
        <taxon>Clupea</taxon>
    </lineage>
</organism>
<evidence type="ECO:0000313" key="4">
    <source>
        <dbReference type="Proteomes" id="UP000515152"/>
    </source>
</evidence>
<gene>
    <name evidence="5" type="primary">LOC116218399</name>
</gene>
<reference evidence="5" key="1">
    <citation type="submission" date="2025-08" db="UniProtKB">
        <authorList>
            <consortium name="RefSeq"/>
        </authorList>
    </citation>
    <scope>IDENTIFICATION</scope>
</reference>
<keyword evidence="1" id="KW-0812">Transmembrane</keyword>
<dbReference type="AlphaFoldDB" id="A0A6P8EIK6"/>
<dbReference type="PANTHER" id="PTHR21063">
    <property type="entry name" value="LFA-3"/>
    <property type="match status" value="1"/>
</dbReference>
<feature type="signal peptide" evidence="2">
    <location>
        <begin position="1"/>
        <end position="28"/>
    </location>
</feature>
<dbReference type="PANTHER" id="PTHR21063:SF4">
    <property type="entry name" value="CD48 ANTIGEN-RELATED"/>
    <property type="match status" value="1"/>
</dbReference>
<proteinExistence type="predicted"/>
<dbReference type="KEGG" id="char:116218399"/>
<dbReference type="RefSeq" id="XP_031415843.1">
    <property type="nucleotide sequence ID" value="XM_031559983.1"/>
</dbReference>
<keyword evidence="1" id="KW-0472">Membrane</keyword>
<feature type="chain" id="PRO_5028311033" evidence="2">
    <location>
        <begin position="29"/>
        <end position="262"/>
    </location>
</feature>